<feature type="transmembrane region" description="Helical" evidence="8">
    <location>
        <begin position="81"/>
        <end position="100"/>
    </location>
</feature>
<evidence type="ECO:0000256" key="2">
    <source>
        <dbReference type="ARBA" id="ARBA00022614"/>
    </source>
</evidence>
<dbReference type="GO" id="GO:0009755">
    <property type="term" value="P:hormone-mediated signaling pathway"/>
    <property type="evidence" value="ECO:0007669"/>
    <property type="project" value="TreeGrafter"/>
</dbReference>
<dbReference type="OrthoDB" id="6435638at2759"/>
<keyword evidence="7" id="KW-0297">G-protein coupled receptor</keyword>
<proteinExistence type="inferred from homology"/>
<reference evidence="10" key="1">
    <citation type="submission" date="2021-10" db="EMBL/GenBank/DDBJ databases">
        <title>Tropical sea cucumber genome reveals ecological adaptation and Cuvierian tubules defense mechanism.</title>
        <authorList>
            <person name="Chen T."/>
        </authorList>
    </citation>
    <scope>NUCLEOTIDE SEQUENCE</scope>
    <source>
        <strain evidence="10">Nanhai2018</strain>
        <tissue evidence="10">Muscle</tissue>
    </source>
</reference>
<organism evidence="10 11">
    <name type="scientific">Holothuria leucospilota</name>
    <name type="common">Black long sea cucumber</name>
    <name type="synonym">Mertensiothuria leucospilota</name>
    <dbReference type="NCBI Taxonomy" id="206669"/>
    <lineage>
        <taxon>Eukaryota</taxon>
        <taxon>Metazoa</taxon>
        <taxon>Echinodermata</taxon>
        <taxon>Eleutherozoa</taxon>
        <taxon>Echinozoa</taxon>
        <taxon>Holothuroidea</taxon>
        <taxon>Aspidochirotacea</taxon>
        <taxon>Aspidochirotida</taxon>
        <taxon>Holothuriidae</taxon>
        <taxon>Holothuria</taxon>
    </lineage>
</organism>
<evidence type="ECO:0000256" key="4">
    <source>
        <dbReference type="ARBA" id="ARBA00022737"/>
    </source>
</evidence>
<keyword evidence="6 8" id="KW-0472">Membrane</keyword>
<evidence type="ECO:0000256" key="5">
    <source>
        <dbReference type="ARBA" id="ARBA00022989"/>
    </source>
</evidence>
<name>A0A9Q0YLZ3_HOLLE</name>
<dbReference type="AlphaFoldDB" id="A0A9Q0YLZ3"/>
<dbReference type="GO" id="GO:0007189">
    <property type="term" value="P:adenylate cyclase-activating G protein-coupled receptor signaling pathway"/>
    <property type="evidence" value="ECO:0007669"/>
    <property type="project" value="TreeGrafter"/>
</dbReference>
<sequence>MNRFPDDFTICCFRSGRADCFATISSPFATCNGLFDTWFLKLCAWVISMAAVGTNLLVLIRRIKYRGTAMQTVTSKGAENVFLVNLAVADFLMGVYLMSIATADIRFGQDYFFYSEDWRTGLGCAIIGFIGILSTVVSLPVLTLMTIDRFLCIVFTFGSIRFSKTCALITCAILWVSGVIFTSFPLIGMGFLYGFSDVCVSLPIVQRWDSYSEYSFEQEADEWPYSTILYIYYSSFCLLVVTICYICMFISVKRSRRGSSRHSEARNEDIKLAKRMSIIVGTDMLCWLPVIISGLLSKLGFGIPTELNPWLVVLVIPINSALNPFIYSYAILKGKKKNEKTQTHVTVAVELNKSGQSQND</sequence>
<evidence type="ECO:0000313" key="11">
    <source>
        <dbReference type="Proteomes" id="UP001152320"/>
    </source>
</evidence>
<evidence type="ECO:0000313" key="10">
    <source>
        <dbReference type="EMBL" id="KAJ8024898.1"/>
    </source>
</evidence>
<dbReference type="SUPFAM" id="SSF81321">
    <property type="entry name" value="Family A G protein-coupled receptor-like"/>
    <property type="match status" value="1"/>
</dbReference>
<accession>A0A9Q0YLZ3</accession>
<keyword evidence="7" id="KW-0675">Receptor</keyword>
<dbReference type="Pfam" id="PF00001">
    <property type="entry name" value="7tm_1"/>
    <property type="match status" value="1"/>
</dbReference>
<feature type="transmembrane region" description="Helical" evidence="8">
    <location>
        <begin position="230"/>
        <end position="252"/>
    </location>
</feature>
<evidence type="ECO:0000259" key="9">
    <source>
        <dbReference type="PROSITE" id="PS50262"/>
    </source>
</evidence>
<feature type="domain" description="G-protein coupled receptors family 1 profile" evidence="9">
    <location>
        <begin position="54"/>
        <end position="327"/>
    </location>
</feature>
<comment type="caution">
    <text evidence="10">The sequence shown here is derived from an EMBL/GenBank/DDBJ whole genome shotgun (WGS) entry which is preliminary data.</text>
</comment>
<comment type="similarity">
    <text evidence="7">Belongs to the G-protein coupled receptor 1 family.</text>
</comment>
<dbReference type="PANTHER" id="PTHR24372:SF77">
    <property type="entry name" value="G-PROTEIN COUPLED RECEPTORS FAMILY 1 PROFILE DOMAIN-CONTAINING PROTEIN"/>
    <property type="match status" value="1"/>
</dbReference>
<dbReference type="GO" id="GO:0008528">
    <property type="term" value="F:G protein-coupled peptide receptor activity"/>
    <property type="evidence" value="ECO:0007669"/>
    <property type="project" value="TreeGrafter"/>
</dbReference>
<feature type="transmembrane region" description="Helical" evidence="8">
    <location>
        <begin position="309"/>
        <end position="332"/>
    </location>
</feature>
<dbReference type="EMBL" id="JAIZAY010000018">
    <property type="protein sequence ID" value="KAJ8024898.1"/>
    <property type="molecule type" value="Genomic_DNA"/>
</dbReference>
<keyword evidence="11" id="KW-1185">Reference proteome</keyword>
<dbReference type="InterPro" id="IPR017452">
    <property type="entry name" value="GPCR_Rhodpsn_7TM"/>
</dbReference>
<evidence type="ECO:0000256" key="8">
    <source>
        <dbReference type="SAM" id="Phobius"/>
    </source>
</evidence>
<dbReference type="InterPro" id="IPR000276">
    <property type="entry name" value="GPCR_Rhodpsn"/>
</dbReference>
<feature type="transmembrane region" description="Helical" evidence="8">
    <location>
        <begin position="276"/>
        <end position="297"/>
    </location>
</feature>
<dbReference type="Proteomes" id="UP001152320">
    <property type="component" value="Chromosome 18"/>
</dbReference>
<dbReference type="PANTHER" id="PTHR24372">
    <property type="entry name" value="GLYCOPROTEIN HORMONE RECEPTOR"/>
    <property type="match status" value="1"/>
</dbReference>
<evidence type="ECO:0000256" key="3">
    <source>
        <dbReference type="ARBA" id="ARBA00022692"/>
    </source>
</evidence>
<comment type="subcellular location">
    <subcellularLocation>
        <location evidence="1">Membrane</location>
    </subcellularLocation>
</comment>
<feature type="transmembrane region" description="Helical" evidence="8">
    <location>
        <begin position="166"/>
        <end position="193"/>
    </location>
</feature>
<protein>
    <recommendedName>
        <fullName evidence="9">G-protein coupled receptors family 1 profile domain-containing protein</fullName>
    </recommendedName>
</protein>
<keyword evidence="5 8" id="KW-1133">Transmembrane helix</keyword>
<dbReference type="GO" id="GO:0005886">
    <property type="term" value="C:plasma membrane"/>
    <property type="evidence" value="ECO:0007669"/>
    <property type="project" value="TreeGrafter"/>
</dbReference>
<dbReference type="PROSITE" id="PS00237">
    <property type="entry name" value="G_PROTEIN_RECEP_F1_1"/>
    <property type="match status" value="1"/>
</dbReference>
<keyword evidence="2" id="KW-0433">Leucine-rich repeat</keyword>
<feature type="transmembrane region" description="Helical" evidence="8">
    <location>
        <begin position="120"/>
        <end position="145"/>
    </location>
</feature>
<keyword evidence="7" id="KW-0807">Transducer</keyword>
<evidence type="ECO:0000256" key="1">
    <source>
        <dbReference type="ARBA" id="ARBA00004370"/>
    </source>
</evidence>
<dbReference type="Gene3D" id="1.20.1070.10">
    <property type="entry name" value="Rhodopsin 7-helix transmembrane proteins"/>
    <property type="match status" value="1"/>
</dbReference>
<gene>
    <name evidence="10" type="ORF">HOLleu_34947</name>
</gene>
<keyword evidence="3 7" id="KW-0812">Transmembrane</keyword>
<dbReference type="PRINTS" id="PR00237">
    <property type="entry name" value="GPCRRHODOPSN"/>
</dbReference>
<evidence type="ECO:0000256" key="7">
    <source>
        <dbReference type="RuleBase" id="RU000688"/>
    </source>
</evidence>
<feature type="transmembrane region" description="Helical" evidence="8">
    <location>
        <begin position="38"/>
        <end position="60"/>
    </location>
</feature>
<evidence type="ECO:0000256" key="6">
    <source>
        <dbReference type="ARBA" id="ARBA00023136"/>
    </source>
</evidence>
<dbReference type="PROSITE" id="PS50262">
    <property type="entry name" value="G_PROTEIN_RECEP_F1_2"/>
    <property type="match status" value="1"/>
</dbReference>
<keyword evidence="4" id="KW-0677">Repeat</keyword>